<comment type="caution">
    <text evidence="2">The sequence shown here is derived from an EMBL/GenBank/DDBJ whole genome shotgun (WGS) entry which is preliminary data.</text>
</comment>
<gene>
    <name evidence="2" type="ORF">H2508_12190</name>
</gene>
<name>A0A7W2YK81_9GAMM</name>
<dbReference type="AlphaFoldDB" id="A0A7W2YK81"/>
<keyword evidence="1" id="KW-0472">Membrane</keyword>
<feature type="transmembrane region" description="Helical" evidence="1">
    <location>
        <begin position="77"/>
        <end position="102"/>
    </location>
</feature>
<dbReference type="RefSeq" id="WP_182174055.1">
    <property type="nucleotide sequence ID" value="NZ_JACFXU010000017.1"/>
</dbReference>
<reference evidence="2 3" key="1">
    <citation type="submission" date="2020-07" db="EMBL/GenBank/DDBJ databases">
        <title>Halieaceae bacterium, F7430, whole genome shotgun sequencing project.</title>
        <authorList>
            <person name="Jiang S."/>
            <person name="Liu Z.W."/>
            <person name="Du Z.J."/>
        </authorList>
    </citation>
    <scope>NUCLEOTIDE SEQUENCE [LARGE SCALE GENOMIC DNA]</scope>
    <source>
        <strain evidence="2 3">F7430</strain>
    </source>
</reference>
<keyword evidence="1" id="KW-0812">Transmembrane</keyword>
<dbReference type="EMBL" id="JACFXU010000017">
    <property type="protein sequence ID" value="MBA6413872.1"/>
    <property type="molecule type" value="Genomic_DNA"/>
</dbReference>
<proteinExistence type="predicted"/>
<evidence type="ECO:0000313" key="2">
    <source>
        <dbReference type="EMBL" id="MBA6413872.1"/>
    </source>
</evidence>
<feature type="transmembrane region" description="Helical" evidence="1">
    <location>
        <begin position="21"/>
        <end position="44"/>
    </location>
</feature>
<accession>A0A7W2YK81</accession>
<protein>
    <submittedName>
        <fullName evidence="2">Uncharacterized protein</fullName>
    </submittedName>
</protein>
<evidence type="ECO:0000313" key="3">
    <source>
        <dbReference type="Proteomes" id="UP000539350"/>
    </source>
</evidence>
<keyword evidence="3" id="KW-1185">Reference proteome</keyword>
<sequence>MKFERVGEEVIAWPQFFKRMLRYLLLATVLLILGLVPGVIGYFLMGDMSWERAFINAISLLGGLVPPEPLETNAGHIFSAAYSLFIETIFFVAIVTLVAPIIHRILHHMHFKVDD</sequence>
<evidence type="ECO:0000256" key="1">
    <source>
        <dbReference type="SAM" id="Phobius"/>
    </source>
</evidence>
<organism evidence="2 3">
    <name type="scientific">Sediminihaliea albiluteola</name>
    <dbReference type="NCBI Taxonomy" id="2758564"/>
    <lineage>
        <taxon>Bacteria</taxon>
        <taxon>Pseudomonadati</taxon>
        <taxon>Pseudomonadota</taxon>
        <taxon>Gammaproteobacteria</taxon>
        <taxon>Cellvibrionales</taxon>
        <taxon>Halieaceae</taxon>
        <taxon>Sediminihaliea</taxon>
    </lineage>
</organism>
<keyword evidence="1" id="KW-1133">Transmembrane helix</keyword>
<dbReference type="Proteomes" id="UP000539350">
    <property type="component" value="Unassembled WGS sequence"/>
</dbReference>